<evidence type="ECO:0000313" key="7">
    <source>
        <dbReference type="EMBL" id="AQP46622.1"/>
    </source>
</evidence>
<sequence length="490" mass="53236">MTRPIRWHAKATATLAAAALAFGALGAAPEARADETTEPKAVVYVEVNSNNLANVADYTLENTTRPAFDIANIFAANINWDGEKAYLHLNERVTETLADAEHQVRPLQAQGTKVLLSILGNHQGAGIANFQTYAEADAFAAQLEEVVDTYGLDGIDFDDEWSRYGVNGTPQPNAYSFLYLVKALRERLGDDKLITFYNIGPAMNSLVYGGENGADYIDYAYNPYYSTWSPPRIAGMTKDQLAPGAVDLSQTAADRAAGYAKRTVDEGYGALVTYNLTSRNQQDYISGLTVPMKGLKAVYKQVPDTTKPSVTLVQPTDAGPSTQLSLQVSATDDRGLKRIVANIYRGDRLVKSTQTPIDGATSGVHTATVDLPEGDYTIRYNAQDLWGNISATRTAPFTIDLTAPTATVKEGKPFTHKTGKKGYKLISFKLHDAGKVDRVTVNGVEKDLTDNQWSDVNFLKPGVMGAVKGTNTLVVFDVAGNSREYTFTLR</sequence>
<proteinExistence type="inferred from homology"/>
<dbReference type="InterPro" id="IPR054861">
    <property type="entry name" value="Endoglyc_H"/>
</dbReference>
<reference evidence="8" key="1">
    <citation type="submission" date="2017-02" db="EMBL/GenBank/DDBJ databases">
        <title>Tessaracoccus aquaemaris sp. nov., isolated from the intestine of a Korean rockfish, Sebastes schlegelii, in a marine aquaculture pond.</title>
        <authorList>
            <person name="Tak E.J."/>
            <person name="Bae J.-W."/>
        </authorList>
    </citation>
    <scope>NUCLEOTIDE SEQUENCE [LARGE SCALE GENOMIC DNA]</scope>
    <source>
        <strain evidence="8">NSG39</strain>
    </source>
</reference>
<evidence type="ECO:0000256" key="1">
    <source>
        <dbReference type="ARBA" id="ARBA00009121"/>
    </source>
</evidence>
<protein>
    <recommendedName>
        <fullName evidence="6">GH18 domain-containing protein</fullName>
    </recommendedName>
</protein>
<name>A0A1Q2CKI3_9ACTN</name>
<dbReference type="Proteomes" id="UP000188145">
    <property type="component" value="Chromosome"/>
</dbReference>
<keyword evidence="8" id="KW-1185">Reference proteome</keyword>
<dbReference type="NCBIfam" id="NF045482">
    <property type="entry name" value="Endoglyc_H"/>
    <property type="match status" value="1"/>
</dbReference>
<accession>A0A1Q2CKI3</accession>
<dbReference type="GO" id="GO:0005975">
    <property type="term" value="P:carbohydrate metabolic process"/>
    <property type="evidence" value="ECO:0007669"/>
    <property type="project" value="InterPro"/>
</dbReference>
<keyword evidence="2 4" id="KW-0378">Hydrolase</keyword>
<feature type="signal peptide" evidence="5">
    <location>
        <begin position="1"/>
        <end position="33"/>
    </location>
</feature>
<dbReference type="InterPro" id="IPR013783">
    <property type="entry name" value="Ig-like_fold"/>
</dbReference>
<dbReference type="InterPro" id="IPR006311">
    <property type="entry name" value="TAT_signal"/>
</dbReference>
<dbReference type="CDD" id="cd06542">
    <property type="entry name" value="GH18_EndoS-like"/>
    <property type="match status" value="1"/>
</dbReference>
<dbReference type="PROSITE" id="PS51910">
    <property type="entry name" value="GH18_2"/>
    <property type="match status" value="1"/>
</dbReference>
<dbReference type="PROSITE" id="PS51318">
    <property type="entry name" value="TAT"/>
    <property type="match status" value="1"/>
</dbReference>
<dbReference type="InterPro" id="IPR001223">
    <property type="entry name" value="Glyco_hydro18_cat"/>
</dbReference>
<dbReference type="SUPFAM" id="SSF51445">
    <property type="entry name" value="(Trans)glycosidases"/>
    <property type="match status" value="1"/>
</dbReference>
<keyword evidence="5" id="KW-0732">Signal</keyword>
<organism evidence="7 8">
    <name type="scientific">Tessaracoccus aquimaris</name>
    <dbReference type="NCBI Taxonomy" id="1332264"/>
    <lineage>
        <taxon>Bacteria</taxon>
        <taxon>Bacillati</taxon>
        <taxon>Actinomycetota</taxon>
        <taxon>Actinomycetes</taxon>
        <taxon>Propionibacteriales</taxon>
        <taxon>Propionibacteriaceae</taxon>
        <taxon>Tessaracoccus</taxon>
    </lineage>
</organism>
<dbReference type="AlphaFoldDB" id="A0A1Q2CKI3"/>
<dbReference type="PROSITE" id="PS01095">
    <property type="entry name" value="GH18_1"/>
    <property type="match status" value="1"/>
</dbReference>
<evidence type="ECO:0000256" key="3">
    <source>
        <dbReference type="ARBA" id="ARBA00023295"/>
    </source>
</evidence>
<dbReference type="STRING" id="1332264.BW730_02810"/>
<feature type="chain" id="PRO_5012433477" description="GH18 domain-containing protein" evidence="5">
    <location>
        <begin position="34"/>
        <end position="490"/>
    </location>
</feature>
<dbReference type="InterPro" id="IPR017853">
    <property type="entry name" value="GH"/>
</dbReference>
<evidence type="ECO:0000256" key="4">
    <source>
        <dbReference type="RuleBase" id="RU000489"/>
    </source>
</evidence>
<dbReference type="EMBL" id="CP019606">
    <property type="protein sequence ID" value="AQP46622.1"/>
    <property type="molecule type" value="Genomic_DNA"/>
</dbReference>
<dbReference type="Pfam" id="PF00704">
    <property type="entry name" value="Glyco_hydro_18"/>
    <property type="match status" value="1"/>
</dbReference>
<dbReference type="GO" id="GO:0004553">
    <property type="term" value="F:hydrolase activity, hydrolyzing O-glycosyl compounds"/>
    <property type="evidence" value="ECO:0007669"/>
    <property type="project" value="InterPro"/>
</dbReference>
<evidence type="ECO:0000256" key="2">
    <source>
        <dbReference type="ARBA" id="ARBA00022801"/>
    </source>
</evidence>
<gene>
    <name evidence="7" type="ORF">BW730_02810</name>
</gene>
<evidence type="ECO:0000313" key="8">
    <source>
        <dbReference type="Proteomes" id="UP000188145"/>
    </source>
</evidence>
<feature type="domain" description="GH18" evidence="6">
    <location>
        <begin position="39"/>
        <end position="295"/>
    </location>
</feature>
<dbReference type="Gene3D" id="2.60.40.10">
    <property type="entry name" value="Immunoglobulins"/>
    <property type="match status" value="1"/>
</dbReference>
<comment type="similarity">
    <text evidence="1">Belongs to the glycosyl hydrolase 18 family. Chitinase class II subfamily.</text>
</comment>
<dbReference type="KEGG" id="tes:BW730_02810"/>
<dbReference type="InterPro" id="IPR001579">
    <property type="entry name" value="Glyco_hydro_18_chit_AS"/>
</dbReference>
<evidence type="ECO:0000259" key="6">
    <source>
        <dbReference type="PROSITE" id="PS51910"/>
    </source>
</evidence>
<keyword evidence="3 4" id="KW-0326">Glycosidase</keyword>
<evidence type="ECO:0000256" key="5">
    <source>
        <dbReference type="SAM" id="SignalP"/>
    </source>
</evidence>
<dbReference type="Gene3D" id="3.20.20.80">
    <property type="entry name" value="Glycosidases"/>
    <property type="match status" value="1"/>
</dbReference>